<proteinExistence type="predicted"/>
<accession>A0A0U5CKS5</accession>
<dbReference type="InterPro" id="IPR036770">
    <property type="entry name" value="Ankyrin_rpt-contain_sf"/>
</dbReference>
<dbReference type="OMA" id="CQASTHG"/>
<dbReference type="EMBL" id="CDMC01000041">
    <property type="protein sequence ID" value="CEL12009.1"/>
    <property type="molecule type" value="Genomic_DNA"/>
</dbReference>
<dbReference type="Gene3D" id="1.25.40.20">
    <property type="entry name" value="Ankyrin repeat-containing domain"/>
    <property type="match status" value="2"/>
</dbReference>
<gene>
    <name evidence="4" type="ORF">ASPCAL15102</name>
</gene>
<dbReference type="Proteomes" id="UP000054771">
    <property type="component" value="Unassembled WGS sequence"/>
</dbReference>
<feature type="repeat" description="ANK" evidence="3">
    <location>
        <begin position="119"/>
        <end position="151"/>
    </location>
</feature>
<keyword evidence="2 3" id="KW-0040">ANK repeat</keyword>
<sequence length="236" mass="26431">MSFASLPPELVLHIAAALRDTRDIFALMRANRGLYRWLKKDLYQYNIDHENSSGLLRAVKKGNMSAICFFLGLVGVDLHARDGAGQTVLHLATQRRESFSIMMLLLRDGRVDINAVDPDRWSPLSYAVRRRNHAAVRQLLESGADAGIQHVDGVTPLNMAVAQGDEDIVRIILKVTPRHRELCLAASTGRANIVQLLLDHGADINEEDYYNQTPLDRAREAGHVDVEEILLKHRPS</sequence>
<dbReference type="PANTHER" id="PTHR24198">
    <property type="entry name" value="ANKYRIN REPEAT AND PROTEIN KINASE DOMAIN-CONTAINING PROTEIN"/>
    <property type="match status" value="1"/>
</dbReference>
<evidence type="ECO:0000313" key="4">
    <source>
        <dbReference type="EMBL" id="CEL12009.1"/>
    </source>
</evidence>
<evidence type="ECO:0000313" key="5">
    <source>
        <dbReference type="Proteomes" id="UP000054771"/>
    </source>
</evidence>
<feature type="repeat" description="ANK" evidence="3">
    <location>
        <begin position="177"/>
        <end position="209"/>
    </location>
</feature>
<protein>
    <submittedName>
        <fullName evidence="4">Uncharacterized protein</fullName>
    </submittedName>
</protein>
<dbReference type="PANTHER" id="PTHR24198:SF165">
    <property type="entry name" value="ANKYRIN REPEAT-CONTAINING PROTEIN-RELATED"/>
    <property type="match status" value="1"/>
</dbReference>
<dbReference type="PRINTS" id="PR01415">
    <property type="entry name" value="ANKYRIN"/>
</dbReference>
<dbReference type="AlphaFoldDB" id="A0A0U5CKS5"/>
<keyword evidence="1" id="KW-0677">Repeat</keyword>
<dbReference type="OrthoDB" id="4507642at2759"/>
<dbReference type="SUPFAM" id="SSF48403">
    <property type="entry name" value="Ankyrin repeat"/>
    <property type="match status" value="1"/>
</dbReference>
<evidence type="ECO:0000256" key="3">
    <source>
        <dbReference type="PROSITE-ProRule" id="PRU00023"/>
    </source>
</evidence>
<dbReference type="PROSITE" id="PS50088">
    <property type="entry name" value="ANK_REPEAT"/>
    <property type="match status" value="3"/>
</dbReference>
<keyword evidence="5" id="KW-1185">Reference proteome</keyword>
<name>A0A0U5CKS5_ASPCI</name>
<reference evidence="5" key="1">
    <citation type="journal article" date="2016" name="Genome Announc.">
        <title>Draft genome sequences of fungus Aspergillus calidoustus.</title>
        <authorList>
            <person name="Horn F."/>
            <person name="Linde J."/>
            <person name="Mattern D.J."/>
            <person name="Walther G."/>
            <person name="Guthke R."/>
            <person name="Scherlach K."/>
            <person name="Martin K."/>
            <person name="Brakhage A.A."/>
            <person name="Petzke L."/>
            <person name="Valiante V."/>
        </authorList>
    </citation>
    <scope>NUCLEOTIDE SEQUENCE [LARGE SCALE GENOMIC DNA]</scope>
    <source>
        <strain evidence="5">SF006504</strain>
    </source>
</reference>
<dbReference type="InterPro" id="IPR002110">
    <property type="entry name" value="Ankyrin_rpt"/>
</dbReference>
<dbReference type="SMART" id="SM00248">
    <property type="entry name" value="ANK"/>
    <property type="match status" value="5"/>
</dbReference>
<feature type="repeat" description="ANK" evidence="3">
    <location>
        <begin position="152"/>
        <end position="174"/>
    </location>
</feature>
<dbReference type="Pfam" id="PF12796">
    <property type="entry name" value="Ank_2"/>
    <property type="match status" value="2"/>
</dbReference>
<organism evidence="4 5">
    <name type="scientific">Aspergillus calidoustus</name>
    <dbReference type="NCBI Taxonomy" id="454130"/>
    <lineage>
        <taxon>Eukaryota</taxon>
        <taxon>Fungi</taxon>
        <taxon>Dikarya</taxon>
        <taxon>Ascomycota</taxon>
        <taxon>Pezizomycotina</taxon>
        <taxon>Eurotiomycetes</taxon>
        <taxon>Eurotiomycetidae</taxon>
        <taxon>Eurotiales</taxon>
        <taxon>Aspergillaceae</taxon>
        <taxon>Aspergillus</taxon>
        <taxon>Aspergillus subgen. Nidulantes</taxon>
    </lineage>
</organism>
<evidence type="ECO:0000256" key="1">
    <source>
        <dbReference type="ARBA" id="ARBA00022737"/>
    </source>
</evidence>
<dbReference type="PROSITE" id="PS50297">
    <property type="entry name" value="ANK_REP_REGION"/>
    <property type="match status" value="2"/>
</dbReference>
<evidence type="ECO:0000256" key="2">
    <source>
        <dbReference type="ARBA" id="ARBA00023043"/>
    </source>
</evidence>
<dbReference type="STRING" id="454130.A0A0U5CKS5"/>